<feature type="compositionally biased region" description="Basic residues" evidence="10">
    <location>
        <begin position="365"/>
        <end position="380"/>
    </location>
</feature>
<dbReference type="GO" id="GO:0005049">
    <property type="term" value="F:nuclear export signal receptor activity"/>
    <property type="evidence" value="ECO:0007669"/>
    <property type="project" value="InterPro"/>
</dbReference>
<feature type="compositionally biased region" description="Acidic residues" evidence="10">
    <location>
        <begin position="1174"/>
        <end position="1184"/>
    </location>
</feature>
<feature type="compositionally biased region" description="Basic and acidic residues" evidence="10">
    <location>
        <begin position="99"/>
        <end position="119"/>
    </location>
</feature>
<evidence type="ECO:0000256" key="7">
    <source>
        <dbReference type="ARBA" id="ARBA00023242"/>
    </source>
</evidence>
<dbReference type="SUPFAM" id="SSF48464">
    <property type="entry name" value="ENTH/VHS domain"/>
    <property type="match status" value="1"/>
</dbReference>
<dbReference type="SUPFAM" id="SSF48371">
    <property type="entry name" value="ARM repeat"/>
    <property type="match status" value="1"/>
</dbReference>
<dbReference type="OrthoDB" id="377209at2759"/>
<evidence type="ECO:0000256" key="8">
    <source>
        <dbReference type="ARBA" id="ARBA00040444"/>
    </source>
</evidence>
<dbReference type="Proteomes" id="UP000245771">
    <property type="component" value="Unassembled WGS sequence"/>
</dbReference>
<evidence type="ECO:0000256" key="1">
    <source>
        <dbReference type="ARBA" id="ARBA00004123"/>
    </source>
</evidence>
<evidence type="ECO:0000256" key="5">
    <source>
        <dbReference type="ARBA" id="ARBA00022490"/>
    </source>
</evidence>
<feature type="region of interest" description="Disordered" evidence="10">
    <location>
        <begin position="1"/>
        <end position="179"/>
    </location>
</feature>
<dbReference type="InterPro" id="IPR011989">
    <property type="entry name" value="ARM-like"/>
</dbReference>
<dbReference type="EMBL" id="KZ819603">
    <property type="protein sequence ID" value="PWN35427.1"/>
    <property type="molecule type" value="Genomic_DNA"/>
</dbReference>
<dbReference type="GO" id="GO:0005737">
    <property type="term" value="C:cytoplasm"/>
    <property type="evidence" value="ECO:0007669"/>
    <property type="project" value="UniProtKB-SubCell"/>
</dbReference>
<dbReference type="Pfam" id="PF04818">
    <property type="entry name" value="CID"/>
    <property type="match status" value="1"/>
</dbReference>
<feature type="compositionally biased region" description="Basic and acidic residues" evidence="10">
    <location>
        <begin position="195"/>
        <end position="207"/>
    </location>
</feature>
<dbReference type="GeneID" id="37022154"/>
<evidence type="ECO:0000256" key="10">
    <source>
        <dbReference type="SAM" id="MobiDB-lite"/>
    </source>
</evidence>
<feature type="compositionally biased region" description="Basic and acidic residues" evidence="10">
    <location>
        <begin position="218"/>
        <end position="231"/>
    </location>
</feature>
<dbReference type="Gene3D" id="1.25.10.10">
    <property type="entry name" value="Leucine-rich Repeat Variant"/>
    <property type="match status" value="1"/>
</dbReference>
<name>A0A316VCN6_9BASI</name>
<keyword evidence="7" id="KW-0539">Nucleus</keyword>
<dbReference type="InterPro" id="IPR035979">
    <property type="entry name" value="RBD_domain_sf"/>
</dbReference>
<dbReference type="InterPro" id="IPR008942">
    <property type="entry name" value="ENTH_VHS"/>
</dbReference>
<feature type="region of interest" description="Disordered" evidence="10">
    <location>
        <begin position="343"/>
        <end position="391"/>
    </location>
</feature>
<dbReference type="PANTHER" id="PTHR12596">
    <property type="entry name" value="EXPORTIN 4,7-RELATED"/>
    <property type="match status" value="1"/>
</dbReference>
<keyword evidence="9" id="KW-0694">RNA-binding</keyword>
<dbReference type="SMART" id="SM00582">
    <property type="entry name" value="RPR"/>
    <property type="match status" value="1"/>
</dbReference>
<keyword evidence="4" id="KW-0813">Transport</keyword>
<dbReference type="GO" id="GO:0006611">
    <property type="term" value="P:protein export from nucleus"/>
    <property type="evidence" value="ECO:0007669"/>
    <property type="project" value="TreeGrafter"/>
</dbReference>
<evidence type="ECO:0000256" key="9">
    <source>
        <dbReference type="PROSITE-ProRule" id="PRU00176"/>
    </source>
</evidence>
<feature type="region of interest" description="Disordered" evidence="10">
    <location>
        <begin position="1168"/>
        <end position="1189"/>
    </location>
</feature>
<dbReference type="InterPro" id="IPR012677">
    <property type="entry name" value="Nucleotide-bd_a/b_plait_sf"/>
</dbReference>
<comment type="similarity">
    <text evidence="3">Belongs to the exportin family.</text>
</comment>
<dbReference type="Gene3D" id="3.30.70.330">
    <property type="match status" value="1"/>
</dbReference>
<dbReference type="GO" id="GO:0003723">
    <property type="term" value="F:RNA binding"/>
    <property type="evidence" value="ECO:0007669"/>
    <property type="project" value="UniProtKB-UniRule"/>
</dbReference>
<evidence type="ECO:0000259" key="11">
    <source>
        <dbReference type="PROSITE" id="PS50102"/>
    </source>
</evidence>
<evidence type="ECO:0000256" key="4">
    <source>
        <dbReference type="ARBA" id="ARBA00022448"/>
    </source>
</evidence>
<dbReference type="InParanoid" id="A0A316VCN6"/>
<dbReference type="InterPro" id="IPR000504">
    <property type="entry name" value="RRM_dom"/>
</dbReference>
<feature type="compositionally biased region" description="Basic and acidic residues" evidence="10">
    <location>
        <begin position="132"/>
        <end position="155"/>
    </location>
</feature>
<sequence>MSYREWSGERAGGARRGEGSTSKSPSPDPELVKYLKEQKASTSTSSEEAFHRNQRIAAGGINHAKNRFQREREEAERRKREEEEYAAIAYREFVEDMQGDGRSRGSRRDGTKDKSRTNERSSGFVRAGGSEYTHENVNRRDQRRNDSSALAREEAFIVEDDEGLDSKMQNAEKDIPPKRKGAMQDFLGELQRDQARREERLRPRVSENESISSLLAREAQRNGTRETHDPKSTNVCILNLPGNVSEHTLGEYFSYYGDIASVKIMWSRTEDARMVMASNGMSIRETKHEGATGFVNFMYKSDAEHAYNQIEGSQWRGCLLRTGWGKCLSRPFEPLYIKSDRTKKDFESEQHAKEPTENSAPIAIRFKRSRSPGSIPHRRERPRERFSHGNTFEDDGYASFYSTDSEEESENENLQKQTDIFGKVARARFDAMLRSLTGRRERIARVMLFALEHAYCAKEITDRLIQSLLVPSTPLPRKLARLHAISDILHNCSAPASSAWRYRSLFESTLEAVFLHWGDVANSFQGRIKREACKDMARQLLEVWESWLIFDLKRIQKWRECVERGSVVATIEAASDSVPTTLKLDQHHESMEDIDGEEYQEDIDGEALEDIDGEAIEELTNMTGPSLIAATAEEQGILQSLEHAAALFTSPDPAGRSQGEAIFLQLRQSPNAIEHALFSLEHSSDPFVHFQCLSVLLEHLPNLSLRTPSKSIASLTTIRDFLYALIVARCNDANATSWPNWTRSRAYQTLSAVQLRLLGLELEEAKESHQTGTVIEAHTQFILSHIVNLTSVQSLQENQQGFFVGTGIANSLLDEISHNTQINAGNTSSTSNRSKGKSRMVDNTGLSPIQHRWTKAWMQEQILPHLLQTIIQGLSFILSNQASTVQASIVSILSALVNLSEKLLRWSCILTKPWAGLDRNLDFEETSSLLAEDNLLIEDDLDDLESSDQPKISSSTHIIRYIPESLAQILLSIDMISLISSAYRFANQLDTITNREAALCISRLRRCLLSISSFSQAPQSNVQVDLAGRQTTILKTLAMLRGDAQHMSSPLQTDRGQALLFLGQLYSVALKSTASVSIDHLPYGIENAIQDLSALSNMILTFAFGRRGNDSDEDDDLDLLADEMIPSLLSAWLALPEVCKDPATLSKISSHTFIGIVKPYIDARLHQASTAGESEADDDEDEYGEETRPDQEVYEDTLIMFASLARLGNLSETLAYLQSLSDRLLNELVAFYKSPSNAQIGSPEMKALEGRWESLHWIILITGHTLADVSKGEVAMVPREIEVLPEQDQQVAVHLIQSLGLNLAQILTDADQSKPQSPQVLQTLLWFNARWIPGYLLVRSTPVLSAKFDARAGLQTLSFLLGRIKIIMGVWVSDSDVILQVSSILRAFALSEGVMRSLLSISEFDELNRAIIEGLGVLPAKTHKPLISALIGCIYASAATQSPEIFFDRITQAIEQRLSVIVHQPSFTSPSVFQRGDVVEGLHNALDMFDGLAASTQPRSARAVYGFLSRFFDTLINLITMYKDRSEIGTGIIRIFRTLIGALDLGFGVDEEIVSSLNEVVWKLMEGMNANILIGDSPASALEEDIPFEGLCLALELINDLLLASDGDARSPVSHWLASVSHRQTGDVCLFGFSRLVPFLQGDVLSSSGIRTRLARLTSRLFISFGHRLVGMVIQEGMHQQSIPVPGNGQGQCVQLYTACVEALSISLNFDETNAVIDSLEAIDGLAKASQRVLREAFNATNGSAAQQNVNQAGQVVLASLSSPLLDNILRATLIEPIAPTMLEAHIRTLFSLLNVIIHTQVQWQIDGQQEDGKVHLQKHLQTFCATTSLSSGRVKASSKEIVNTGNADDLRRRTALSTVIIQLVEHCISTTGKAQQDSLIEGRAREIAWQARSDLKVR</sequence>
<dbReference type="STRING" id="1280837.A0A316VCN6"/>
<evidence type="ECO:0000256" key="6">
    <source>
        <dbReference type="ARBA" id="ARBA00022927"/>
    </source>
</evidence>
<evidence type="ECO:0000259" key="12">
    <source>
        <dbReference type="PROSITE" id="PS51391"/>
    </source>
</evidence>
<keyword evidence="6" id="KW-0653">Protein transport</keyword>
<dbReference type="PROSITE" id="PS51391">
    <property type="entry name" value="CID"/>
    <property type="match status" value="1"/>
</dbReference>
<dbReference type="InterPro" id="IPR006569">
    <property type="entry name" value="CID_dom"/>
</dbReference>
<feature type="domain" description="RRM" evidence="11">
    <location>
        <begin position="233"/>
        <end position="327"/>
    </location>
</feature>
<keyword evidence="14" id="KW-1185">Reference proteome</keyword>
<protein>
    <recommendedName>
        <fullName evidence="8">Exportin-4</fullName>
    </recommendedName>
</protein>
<dbReference type="SUPFAM" id="SSF54928">
    <property type="entry name" value="RNA-binding domain, RBD"/>
    <property type="match status" value="1"/>
</dbReference>
<reference evidence="13 14" key="1">
    <citation type="journal article" date="2018" name="Mol. Biol. Evol.">
        <title>Broad Genomic Sampling Reveals a Smut Pathogenic Ancestry of the Fungal Clade Ustilaginomycotina.</title>
        <authorList>
            <person name="Kijpornyongpan T."/>
            <person name="Mondo S.J."/>
            <person name="Barry K."/>
            <person name="Sandor L."/>
            <person name="Lee J."/>
            <person name="Lipzen A."/>
            <person name="Pangilinan J."/>
            <person name="LaButti K."/>
            <person name="Hainaut M."/>
            <person name="Henrissat B."/>
            <person name="Grigoriev I.V."/>
            <person name="Spatafora J.W."/>
            <person name="Aime M.C."/>
        </authorList>
    </citation>
    <scope>NUCLEOTIDE SEQUENCE [LARGE SCALE GENOMIC DNA]</scope>
    <source>
        <strain evidence="13 14">MCA 3882</strain>
    </source>
</reference>
<dbReference type="InterPro" id="IPR016024">
    <property type="entry name" value="ARM-type_fold"/>
</dbReference>
<feature type="compositionally biased region" description="Basic and acidic residues" evidence="10">
    <location>
        <begin position="343"/>
        <end position="356"/>
    </location>
</feature>
<dbReference type="Gene3D" id="1.25.40.90">
    <property type="match status" value="1"/>
</dbReference>
<feature type="region of interest" description="Disordered" evidence="10">
    <location>
        <begin position="195"/>
        <end position="231"/>
    </location>
</feature>
<dbReference type="GO" id="GO:0005643">
    <property type="term" value="C:nuclear pore"/>
    <property type="evidence" value="ECO:0007669"/>
    <property type="project" value="TreeGrafter"/>
</dbReference>
<feature type="compositionally biased region" description="Basic and acidic residues" evidence="10">
    <location>
        <begin position="30"/>
        <end position="39"/>
    </location>
</feature>
<dbReference type="InterPro" id="IPR044189">
    <property type="entry name" value="XPO4/7-like"/>
</dbReference>
<evidence type="ECO:0000256" key="2">
    <source>
        <dbReference type="ARBA" id="ARBA00004496"/>
    </source>
</evidence>
<evidence type="ECO:0000313" key="14">
    <source>
        <dbReference type="Proteomes" id="UP000245771"/>
    </source>
</evidence>
<dbReference type="PANTHER" id="PTHR12596:SF1">
    <property type="entry name" value="EXPORTIN-4"/>
    <property type="match status" value="1"/>
</dbReference>
<dbReference type="RefSeq" id="XP_025355729.1">
    <property type="nucleotide sequence ID" value="XM_025500373.1"/>
</dbReference>
<keyword evidence="5" id="KW-0963">Cytoplasm</keyword>
<dbReference type="PROSITE" id="PS50102">
    <property type="entry name" value="RRM"/>
    <property type="match status" value="1"/>
</dbReference>
<accession>A0A316VCN6</accession>
<evidence type="ECO:0000256" key="3">
    <source>
        <dbReference type="ARBA" id="ARBA00009466"/>
    </source>
</evidence>
<feature type="domain" description="CID" evidence="12">
    <location>
        <begin position="421"/>
        <end position="566"/>
    </location>
</feature>
<gene>
    <name evidence="13" type="ORF">FA14DRAFT_172068</name>
</gene>
<feature type="compositionally biased region" description="Basic and acidic residues" evidence="10">
    <location>
        <begin position="68"/>
        <end position="82"/>
    </location>
</feature>
<dbReference type="SMART" id="SM00360">
    <property type="entry name" value="RRM"/>
    <property type="match status" value="1"/>
</dbReference>
<evidence type="ECO:0000313" key="13">
    <source>
        <dbReference type="EMBL" id="PWN35427.1"/>
    </source>
</evidence>
<proteinExistence type="inferred from homology"/>
<organism evidence="13 14">
    <name type="scientific">Meira miltonrushii</name>
    <dbReference type="NCBI Taxonomy" id="1280837"/>
    <lineage>
        <taxon>Eukaryota</taxon>
        <taxon>Fungi</taxon>
        <taxon>Dikarya</taxon>
        <taxon>Basidiomycota</taxon>
        <taxon>Ustilaginomycotina</taxon>
        <taxon>Exobasidiomycetes</taxon>
        <taxon>Exobasidiales</taxon>
        <taxon>Brachybasidiaceae</taxon>
        <taxon>Meira</taxon>
    </lineage>
</organism>
<comment type="subcellular location">
    <subcellularLocation>
        <location evidence="2">Cytoplasm</location>
    </subcellularLocation>
    <subcellularLocation>
        <location evidence="1">Nucleus</location>
    </subcellularLocation>
</comment>